<evidence type="ECO:0000313" key="2">
    <source>
        <dbReference type="EMBL" id="MBI3128778.1"/>
    </source>
</evidence>
<evidence type="ECO:0000259" key="1">
    <source>
        <dbReference type="Pfam" id="PF07883"/>
    </source>
</evidence>
<dbReference type="InterPro" id="IPR011051">
    <property type="entry name" value="RmlC_Cupin_sf"/>
</dbReference>
<dbReference type="SUPFAM" id="SSF51182">
    <property type="entry name" value="RmlC-like cupins"/>
    <property type="match status" value="1"/>
</dbReference>
<protein>
    <submittedName>
        <fullName evidence="2">Cupin domain-containing protein</fullName>
    </submittedName>
</protein>
<dbReference type="PANTHER" id="PTHR43346:SF1">
    <property type="entry name" value="QUERCETIN 2,3-DIOXYGENASE-RELATED"/>
    <property type="match status" value="1"/>
</dbReference>
<feature type="domain" description="Cupin type-2" evidence="1">
    <location>
        <begin position="33"/>
        <end position="102"/>
    </location>
</feature>
<dbReference type="AlphaFoldDB" id="A0A932I295"/>
<dbReference type="Pfam" id="PF07883">
    <property type="entry name" value="Cupin_2"/>
    <property type="match status" value="1"/>
</dbReference>
<accession>A0A932I295</accession>
<proteinExistence type="predicted"/>
<comment type="caution">
    <text evidence="2">The sequence shown here is derived from an EMBL/GenBank/DDBJ whole genome shotgun (WGS) entry which is preliminary data.</text>
</comment>
<dbReference type="Proteomes" id="UP000782312">
    <property type="component" value="Unassembled WGS sequence"/>
</dbReference>
<dbReference type="PANTHER" id="PTHR43346">
    <property type="entry name" value="LIGAND BINDING DOMAIN PROTEIN, PUTATIVE (AFU_ORTHOLOGUE AFUA_6G14370)-RELATED"/>
    <property type="match status" value="1"/>
</dbReference>
<dbReference type="InterPro" id="IPR014710">
    <property type="entry name" value="RmlC-like_jellyroll"/>
</dbReference>
<name>A0A932I295_UNCTE</name>
<dbReference type="InterPro" id="IPR052538">
    <property type="entry name" value="Flavonoid_dioxygenase-like"/>
</dbReference>
<sequence length="133" mass="15370">MAFYNWDLLPLSHDRPGAAHRRIFGDNMQMQHLIMEPGGTPTKPHNHPDHEEFFYIQAGEWEFTLEGDTRILRPGDVVHVPKGAMHMLRMTTHEPGMLLEVFCPVFNTDLAKDRHLYTTDAIRQRTAEAQKGH</sequence>
<reference evidence="2" key="1">
    <citation type="submission" date="2020-07" db="EMBL/GenBank/DDBJ databases">
        <title>Huge and variable diversity of episymbiotic CPR bacteria and DPANN archaea in groundwater ecosystems.</title>
        <authorList>
            <person name="He C.Y."/>
            <person name="Keren R."/>
            <person name="Whittaker M."/>
            <person name="Farag I.F."/>
            <person name="Doudna J."/>
            <person name="Cate J.H.D."/>
            <person name="Banfield J.F."/>
        </authorList>
    </citation>
    <scope>NUCLEOTIDE SEQUENCE</scope>
    <source>
        <strain evidence="2">NC_groundwater_763_Ag_S-0.2um_68_21</strain>
    </source>
</reference>
<gene>
    <name evidence="2" type="ORF">HYZ11_14330</name>
</gene>
<dbReference type="InterPro" id="IPR013096">
    <property type="entry name" value="Cupin_2"/>
</dbReference>
<dbReference type="EMBL" id="JACPUR010000035">
    <property type="protein sequence ID" value="MBI3128778.1"/>
    <property type="molecule type" value="Genomic_DNA"/>
</dbReference>
<dbReference type="Gene3D" id="2.60.120.10">
    <property type="entry name" value="Jelly Rolls"/>
    <property type="match status" value="1"/>
</dbReference>
<organism evidence="2 3">
    <name type="scientific">Tectimicrobiota bacterium</name>
    <dbReference type="NCBI Taxonomy" id="2528274"/>
    <lineage>
        <taxon>Bacteria</taxon>
        <taxon>Pseudomonadati</taxon>
        <taxon>Nitrospinota/Tectimicrobiota group</taxon>
        <taxon>Candidatus Tectimicrobiota</taxon>
    </lineage>
</organism>
<evidence type="ECO:0000313" key="3">
    <source>
        <dbReference type="Proteomes" id="UP000782312"/>
    </source>
</evidence>